<dbReference type="Proteomes" id="UP001363460">
    <property type="component" value="Chromosome"/>
</dbReference>
<organism evidence="1 2">
    <name type="scientific">Brevundimonas olei</name>
    <dbReference type="NCBI Taxonomy" id="657642"/>
    <lineage>
        <taxon>Bacteria</taxon>
        <taxon>Pseudomonadati</taxon>
        <taxon>Pseudomonadota</taxon>
        <taxon>Alphaproteobacteria</taxon>
        <taxon>Caulobacterales</taxon>
        <taxon>Caulobacteraceae</taxon>
        <taxon>Brevundimonas</taxon>
    </lineage>
</organism>
<proteinExistence type="predicted"/>
<reference evidence="1 2" key="1">
    <citation type="submission" date="2024-02" db="EMBL/GenBank/DDBJ databases">
        <title>Distribution and functional of Brevundimonas-related endobacteria within Verticillium dahliae.</title>
        <authorList>
            <person name="Zeng H."/>
        </authorList>
    </citation>
    <scope>NUCLEOTIDE SEQUENCE [LARGE SCALE GENOMIC DNA]</scope>
    <source>
        <strain evidence="1 2">TRM 44200</strain>
    </source>
</reference>
<gene>
    <name evidence="1" type="ORF">V8J38_16575</name>
</gene>
<sequence length="218" mass="22933">MRENEPGEVTVQGDPHRRSSRFVDRLDVHLLDQASDAADQVSVRVVGAAGRLGQARLELLDLAGVVLGCARVQLHGRRAFSVELFKGRLKLGLFDFESFELLADDGGRRRAGEQGVSPALDGAFDLGDPTRQRSTAILDLGRLFRPGGVVGPDVGRDGVGSEQPRAQAVQNALLDLGPVDVAVVVAGGRSLLAIGRADQPPLAERGIGGPAAPALRQA</sequence>
<accession>A0ABZ2IB33</accession>
<name>A0ABZ2IB33_9CAUL</name>
<evidence type="ECO:0000313" key="2">
    <source>
        <dbReference type="Proteomes" id="UP001363460"/>
    </source>
</evidence>
<keyword evidence="2" id="KW-1185">Reference proteome</keyword>
<protein>
    <submittedName>
        <fullName evidence="1">Uncharacterized protein</fullName>
    </submittedName>
</protein>
<dbReference type="EMBL" id="CP146369">
    <property type="protein sequence ID" value="WWT54842.1"/>
    <property type="molecule type" value="Genomic_DNA"/>
</dbReference>
<evidence type="ECO:0000313" key="1">
    <source>
        <dbReference type="EMBL" id="WWT54842.1"/>
    </source>
</evidence>